<dbReference type="InterPro" id="IPR037027">
    <property type="entry name" value="YqgF/RNaseH-like_dom_sf"/>
</dbReference>
<comment type="subcellular location">
    <subcellularLocation>
        <location evidence="5">Cytoplasm</location>
    </subcellularLocation>
</comment>
<gene>
    <name evidence="7" type="primary">ruvX</name>
    <name evidence="7" type="ORF">ACFO3G_07080</name>
</gene>
<comment type="similarity">
    <text evidence="5">Belongs to the YqgF HJR family.</text>
</comment>
<dbReference type="InterPro" id="IPR006641">
    <property type="entry name" value="YqgF/RNaseH-like_dom"/>
</dbReference>
<keyword evidence="8" id="KW-1185">Reference proteome</keyword>
<dbReference type="Pfam" id="PF03652">
    <property type="entry name" value="RuvX"/>
    <property type="match status" value="1"/>
</dbReference>
<dbReference type="EC" id="3.1.-.-" evidence="5"/>
<dbReference type="EMBL" id="JBHSGO010000194">
    <property type="protein sequence ID" value="MFC4666356.1"/>
    <property type="molecule type" value="Genomic_DNA"/>
</dbReference>
<evidence type="ECO:0000256" key="4">
    <source>
        <dbReference type="ARBA" id="ARBA00022801"/>
    </source>
</evidence>
<evidence type="ECO:0000259" key="6">
    <source>
        <dbReference type="SMART" id="SM00732"/>
    </source>
</evidence>
<feature type="domain" description="YqgF/RNase H-like" evidence="6">
    <location>
        <begin position="2"/>
        <end position="100"/>
    </location>
</feature>
<comment type="function">
    <text evidence="5">Could be a nuclease involved in processing of the 5'-end of pre-16S rRNA.</text>
</comment>
<evidence type="ECO:0000313" key="7">
    <source>
        <dbReference type="EMBL" id="MFC4666356.1"/>
    </source>
</evidence>
<evidence type="ECO:0000256" key="2">
    <source>
        <dbReference type="ARBA" id="ARBA00022517"/>
    </source>
</evidence>
<dbReference type="Gene3D" id="3.30.420.140">
    <property type="entry name" value="YqgF/RNase H-like domain"/>
    <property type="match status" value="1"/>
</dbReference>
<dbReference type="CDD" id="cd16964">
    <property type="entry name" value="YqgF"/>
    <property type="match status" value="1"/>
</dbReference>
<evidence type="ECO:0000313" key="8">
    <source>
        <dbReference type="Proteomes" id="UP001596020"/>
    </source>
</evidence>
<keyword evidence="3 5" id="KW-0540">Nuclease</keyword>
<dbReference type="PANTHER" id="PTHR33317">
    <property type="entry name" value="POLYNUCLEOTIDYL TRANSFERASE, RIBONUCLEASE H-LIKE SUPERFAMILY PROTEIN"/>
    <property type="match status" value="1"/>
</dbReference>
<evidence type="ECO:0000256" key="3">
    <source>
        <dbReference type="ARBA" id="ARBA00022722"/>
    </source>
</evidence>
<dbReference type="InterPro" id="IPR012337">
    <property type="entry name" value="RNaseH-like_sf"/>
</dbReference>
<dbReference type="RefSeq" id="WP_380079347.1">
    <property type="nucleotide sequence ID" value="NZ_JBHSGO010000194.1"/>
</dbReference>
<accession>A0ABV9K8M9</accession>
<name>A0ABV9K8M9_9PORP</name>
<keyword evidence="1 5" id="KW-0963">Cytoplasm</keyword>
<organism evidence="7 8">
    <name type="scientific">Falsiporphyromonas endometrii</name>
    <dbReference type="NCBI Taxonomy" id="1387297"/>
    <lineage>
        <taxon>Bacteria</taxon>
        <taxon>Pseudomonadati</taxon>
        <taxon>Bacteroidota</taxon>
        <taxon>Bacteroidia</taxon>
        <taxon>Bacteroidales</taxon>
        <taxon>Porphyromonadaceae</taxon>
        <taxon>Falsiporphyromonas</taxon>
    </lineage>
</organism>
<protein>
    <recommendedName>
        <fullName evidence="5">Putative pre-16S rRNA nuclease</fullName>
        <ecNumber evidence="5">3.1.-.-</ecNumber>
    </recommendedName>
</protein>
<keyword evidence="4 5" id="KW-0378">Hydrolase</keyword>
<evidence type="ECO:0000256" key="5">
    <source>
        <dbReference type="HAMAP-Rule" id="MF_00651"/>
    </source>
</evidence>
<dbReference type="SUPFAM" id="SSF53098">
    <property type="entry name" value="Ribonuclease H-like"/>
    <property type="match status" value="1"/>
</dbReference>
<dbReference type="Proteomes" id="UP001596020">
    <property type="component" value="Unassembled WGS sequence"/>
</dbReference>
<reference evidence="8" key="1">
    <citation type="journal article" date="2019" name="Int. J. Syst. Evol. Microbiol.">
        <title>The Global Catalogue of Microorganisms (GCM) 10K type strain sequencing project: providing services to taxonomists for standard genome sequencing and annotation.</title>
        <authorList>
            <consortium name="The Broad Institute Genomics Platform"/>
            <consortium name="The Broad Institute Genome Sequencing Center for Infectious Disease"/>
            <person name="Wu L."/>
            <person name="Ma J."/>
        </authorList>
    </citation>
    <scope>NUCLEOTIDE SEQUENCE [LARGE SCALE GENOMIC DNA]</scope>
    <source>
        <strain evidence="8">CGMCC 4.7357</strain>
    </source>
</reference>
<proteinExistence type="inferred from homology"/>
<evidence type="ECO:0000256" key="1">
    <source>
        <dbReference type="ARBA" id="ARBA00022490"/>
    </source>
</evidence>
<dbReference type="PANTHER" id="PTHR33317:SF4">
    <property type="entry name" value="POLYNUCLEOTIDYL TRANSFERASE, RIBONUCLEASE H-LIKE SUPERFAMILY PROTEIN"/>
    <property type="match status" value="1"/>
</dbReference>
<sequence>MGRILAIDYGLKRTGLAVTDCLGIVPHGLCTVRTHELFSFIKDYLSKEDVSCVVVGYPRQMDGSDSESMKAIRPFVNGLKKAFPDLKVEYEDERFTSVLAQRSIIASGVPKMKRRDKGLVDEVSAVIILQSYMDRQDGGALPPLDFKL</sequence>
<keyword evidence="2 5" id="KW-0690">Ribosome biogenesis</keyword>
<dbReference type="NCBIfam" id="TIGR00250">
    <property type="entry name" value="RNAse_H_YqgF"/>
    <property type="match status" value="1"/>
</dbReference>
<dbReference type="InterPro" id="IPR005227">
    <property type="entry name" value="YqgF"/>
</dbReference>
<dbReference type="HAMAP" id="MF_00651">
    <property type="entry name" value="Nuclease_YqgF"/>
    <property type="match status" value="1"/>
</dbReference>
<comment type="caution">
    <text evidence="7">The sequence shown here is derived from an EMBL/GenBank/DDBJ whole genome shotgun (WGS) entry which is preliminary data.</text>
</comment>
<dbReference type="SMART" id="SM00732">
    <property type="entry name" value="YqgFc"/>
    <property type="match status" value="1"/>
</dbReference>